<organism evidence="4 5">
    <name type="scientific">Polarella glacialis</name>
    <name type="common">Dinoflagellate</name>
    <dbReference type="NCBI Taxonomy" id="89957"/>
    <lineage>
        <taxon>Eukaryota</taxon>
        <taxon>Sar</taxon>
        <taxon>Alveolata</taxon>
        <taxon>Dinophyceae</taxon>
        <taxon>Suessiales</taxon>
        <taxon>Suessiaceae</taxon>
        <taxon>Polarella</taxon>
    </lineage>
</organism>
<dbReference type="GO" id="GO:0005096">
    <property type="term" value="F:GTPase activator activity"/>
    <property type="evidence" value="ECO:0007669"/>
    <property type="project" value="UniProtKB-KW"/>
</dbReference>
<dbReference type="PANTHER" id="PTHR24113">
    <property type="entry name" value="RAN GTPASE-ACTIVATING PROTEIN 1"/>
    <property type="match status" value="1"/>
</dbReference>
<accession>A0A813JQF4</accession>
<gene>
    <name evidence="4" type="ORF">PGLA2088_LOCUS23024</name>
</gene>
<dbReference type="EMBL" id="CAJNNW010026085">
    <property type="protein sequence ID" value="CAE8682591.1"/>
    <property type="molecule type" value="Genomic_DNA"/>
</dbReference>
<dbReference type="GO" id="GO:0006913">
    <property type="term" value="P:nucleocytoplasmic transport"/>
    <property type="evidence" value="ECO:0007669"/>
    <property type="project" value="TreeGrafter"/>
</dbReference>
<dbReference type="GO" id="GO:0031267">
    <property type="term" value="F:small GTPase binding"/>
    <property type="evidence" value="ECO:0007669"/>
    <property type="project" value="TreeGrafter"/>
</dbReference>
<evidence type="ECO:0000313" key="4">
    <source>
        <dbReference type="EMBL" id="CAE8682591.1"/>
    </source>
</evidence>
<evidence type="ECO:0000256" key="1">
    <source>
        <dbReference type="ARBA" id="ARBA00022468"/>
    </source>
</evidence>
<dbReference type="InterPro" id="IPR001611">
    <property type="entry name" value="Leu-rich_rpt"/>
</dbReference>
<reference evidence="4" key="1">
    <citation type="submission" date="2021-02" db="EMBL/GenBank/DDBJ databases">
        <authorList>
            <person name="Dougan E. K."/>
            <person name="Rhodes N."/>
            <person name="Thang M."/>
            <person name="Chan C."/>
        </authorList>
    </citation>
    <scope>NUCLEOTIDE SEQUENCE</scope>
</reference>
<evidence type="ECO:0000256" key="2">
    <source>
        <dbReference type="ARBA" id="ARBA00022614"/>
    </source>
</evidence>
<dbReference type="InterPro" id="IPR027038">
    <property type="entry name" value="RanGap"/>
</dbReference>
<protein>
    <submittedName>
        <fullName evidence="4">Uncharacterized protein</fullName>
    </submittedName>
</protein>
<dbReference type="InterPro" id="IPR032675">
    <property type="entry name" value="LRR_dom_sf"/>
</dbReference>
<evidence type="ECO:0000256" key="3">
    <source>
        <dbReference type="ARBA" id="ARBA00022737"/>
    </source>
</evidence>
<dbReference type="GO" id="GO:0005829">
    <property type="term" value="C:cytosol"/>
    <property type="evidence" value="ECO:0007669"/>
    <property type="project" value="TreeGrafter"/>
</dbReference>
<keyword evidence="3" id="KW-0677">Repeat</keyword>
<dbReference type="SMART" id="SM00368">
    <property type="entry name" value="LRR_RI"/>
    <property type="match status" value="5"/>
</dbReference>
<dbReference type="PANTHER" id="PTHR24113:SF12">
    <property type="entry name" value="RAN GTPASE-ACTIVATING PROTEIN 1"/>
    <property type="match status" value="1"/>
</dbReference>
<keyword evidence="2" id="KW-0433">Leucine-rich repeat</keyword>
<proteinExistence type="predicted"/>
<dbReference type="AlphaFoldDB" id="A0A813JQF4"/>
<dbReference type="Pfam" id="PF13516">
    <property type="entry name" value="LRR_6"/>
    <property type="match status" value="1"/>
</dbReference>
<keyword evidence="1" id="KW-0343">GTPase activation</keyword>
<dbReference type="Gene3D" id="3.80.10.10">
    <property type="entry name" value="Ribonuclease Inhibitor"/>
    <property type="match status" value="1"/>
</dbReference>
<dbReference type="Proteomes" id="UP000626109">
    <property type="component" value="Unassembled WGS sequence"/>
</dbReference>
<name>A0A813JQF4_POLGL</name>
<dbReference type="GO" id="GO:0048471">
    <property type="term" value="C:perinuclear region of cytoplasm"/>
    <property type="evidence" value="ECO:0007669"/>
    <property type="project" value="TreeGrafter"/>
</dbReference>
<dbReference type="GO" id="GO:0005634">
    <property type="term" value="C:nucleus"/>
    <property type="evidence" value="ECO:0007669"/>
    <property type="project" value="TreeGrafter"/>
</dbReference>
<dbReference type="SUPFAM" id="SSF52047">
    <property type="entry name" value="RNI-like"/>
    <property type="match status" value="1"/>
</dbReference>
<comment type="caution">
    <text evidence="4">The sequence shown here is derived from an EMBL/GenBank/DDBJ whole genome shotgun (WGS) entry which is preliminary data.</text>
</comment>
<evidence type="ECO:0000313" key="5">
    <source>
        <dbReference type="Proteomes" id="UP000626109"/>
    </source>
</evidence>
<sequence length="282" mass="29249">MAQSMPSAEQLSRKKELNMYGKVWVTDAHVADLAVALASNDSLSFLGFRECRLVSDSGAAALASVVANVRGLSKLILEFTSVGDAGASALAGALPGSSLQRLDLGYCAQLGDPGACALAAALAQATTPLSTLVLQHCVQVTDLSAVALVQALQSNAASKLRTLGLKGTSVSASARAALEALLSQERHPPQRLALPDALRAGVTASRARHGSRASKNVEQQNSGLAAFNQRGSRTFGIGYQAAEACIHKGIGDRISRRQAADENRTRIVRTLLHTSSSGALVP</sequence>